<dbReference type="Proteomes" id="UP000799755">
    <property type="component" value="Unassembled WGS sequence"/>
</dbReference>
<protein>
    <submittedName>
        <fullName evidence="1">Uncharacterized protein</fullName>
    </submittedName>
</protein>
<accession>A0ACB6QVF4</accession>
<proteinExistence type="predicted"/>
<sequence>ICAIPTESVAAQAFLDERHKGLEYVAPHDNNDYTLGKIRTHNVVIVVFNSVNLCVA</sequence>
<dbReference type="EMBL" id="MU003507">
    <property type="protein sequence ID" value="KAF2470837.1"/>
    <property type="molecule type" value="Genomic_DNA"/>
</dbReference>
<feature type="non-terminal residue" evidence="1">
    <location>
        <position position="1"/>
    </location>
</feature>
<evidence type="ECO:0000313" key="1">
    <source>
        <dbReference type="EMBL" id="KAF2470837.1"/>
    </source>
</evidence>
<organism evidence="1 2">
    <name type="scientific">Lindgomyces ingoldianus</name>
    <dbReference type="NCBI Taxonomy" id="673940"/>
    <lineage>
        <taxon>Eukaryota</taxon>
        <taxon>Fungi</taxon>
        <taxon>Dikarya</taxon>
        <taxon>Ascomycota</taxon>
        <taxon>Pezizomycotina</taxon>
        <taxon>Dothideomycetes</taxon>
        <taxon>Pleosporomycetidae</taxon>
        <taxon>Pleosporales</taxon>
        <taxon>Lindgomycetaceae</taxon>
        <taxon>Lindgomyces</taxon>
    </lineage>
</organism>
<gene>
    <name evidence="1" type="ORF">BDR25DRAFT_224785</name>
</gene>
<keyword evidence="2" id="KW-1185">Reference proteome</keyword>
<reference evidence="1" key="1">
    <citation type="journal article" date="2020" name="Stud. Mycol.">
        <title>101 Dothideomycetes genomes: a test case for predicting lifestyles and emergence of pathogens.</title>
        <authorList>
            <person name="Haridas S."/>
            <person name="Albert R."/>
            <person name="Binder M."/>
            <person name="Bloem J."/>
            <person name="Labutti K."/>
            <person name="Salamov A."/>
            <person name="Andreopoulos B."/>
            <person name="Baker S."/>
            <person name="Barry K."/>
            <person name="Bills G."/>
            <person name="Bluhm B."/>
            <person name="Cannon C."/>
            <person name="Castanera R."/>
            <person name="Culley D."/>
            <person name="Daum C."/>
            <person name="Ezra D."/>
            <person name="Gonzalez J."/>
            <person name="Henrissat B."/>
            <person name="Kuo A."/>
            <person name="Liang C."/>
            <person name="Lipzen A."/>
            <person name="Lutzoni F."/>
            <person name="Magnuson J."/>
            <person name="Mondo S."/>
            <person name="Nolan M."/>
            <person name="Ohm R."/>
            <person name="Pangilinan J."/>
            <person name="Park H.-J."/>
            <person name="Ramirez L."/>
            <person name="Alfaro M."/>
            <person name="Sun H."/>
            <person name="Tritt A."/>
            <person name="Yoshinaga Y."/>
            <person name="Zwiers L.-H."/>
            <person name="Turgeon B."/>
            <person name="Goodwin S."/>
            <person name="Spatafora J."/>
            <person name="Crous P."/>
            <person name="Grigoriev I."/>
        </authorList>
    </citation>
    <scope>NUCLEOTIDE SEQUENCE</scope>
    <source>
        <strain evidence="1">ATCC 200398</strain>
    </source>
</reference>
<name>A0ACB6QVF4_9PLEO</name>
<evidence type="ECO:0000313" key="2">
    <source>
        <dbReference type="Proteomes" id="UP000799755"/>
    </source>
</evidence>
<comment type="caution">
    <text evidence="1">The sequence shown here is derived from an EMBL/GenBank/DDBJ whole genome shotgun (WGS) entry which is preliminary data.</text>
</comment>